<sequence length="76" mass="9149">MKSFSPCWARYKFTFIIIARLVQLPALKARQPYVTHNLRLDQTQWFLLPMMSNGSRLCHLYSLERRQHTRSLGFDY</sequence>
<keyword evidence="1" id="KW-0732">Signal</keyword>
<comment type="caution">
    <text evidence="2">The sequence shown here is derived from an EMBL/GenBank/DDBJ whole genome shotgun (WGS) entry which is preliminary data.</text>
</comment>
<evidence type="ECO:0008006" key="4">
    <source>
        <dbReference type="Google" id="ProtNLM"/>
    </source>
</evidence>
<dbReference type="AlphaFoldDB" id="A0A507CQ07"/>
<protein>
    <recommendedName>
        <fullName evidence="4">Secreted protein</fullName>
    </recommendedName>
</protein>
<evidence type="ECO:0000256" key="1">
    <source>
        <dbReference type="SAM" id="SignalP"/>
    </source>
</evidence>
<organism evidence="2 3">
    <name type="scientific">Synchytrium endobioticum</name>
    <dbReference type="NCBI Taxonomy" id="286115"/>
    <lineage>
        <taxon>Eukaryota</taxon>
        <taxon>Fungi</taxon>
        <taxon>Fungi incertae sedis</taxon>
        <taxon>Chytridiomycota</taxon>
        <taxon>Chytridiomycota incertae sedis</taxon>
        <taxon>Chytridiomycetes</taxon>
        <taxon>Synchytriales</taxon>
        <taxon>Synchytriaceae</taxon>
        <taxon>Synchytrium</taxon>
    </lineage>
</organism>
<feature type="chain" id="PRO_5021211740" description="Secreted protein" evidence="1">
    <location>
        <begin position="30"/>
        <end position="76"/>
    </location>
</feature>
<dbReference type="Proteomes" id="UP000317494">
    <property type="component" value="Unassembled WGS sequence"/>
</dbReference>
<accession>A0A507CQ07</accession>
<proteinExistence type="predicted"/>
<feature type="signal peptide" evidence="1">
    <location>
        <begin position="1"/>
        <end position="29"/>
    </location>
</feature>
<gene>
    <name evidence="2" type="ORF">SeMB42_g05664</name>
</gene>
<dbReference type="EMBL" id="QEAN01000279">
    <property type="protein sequence ID" value="TPX41226.1"/>
    <property type="molecule type" value="Genomic_DNA"/>
</dbReference>
<name>A0A507CQ07_9FUNG</name>
<keyword evidence="3" id="KW-1185">Reference proteome</keyword>
<reference evidence="2 3" key="1">
    <citation type="journal article" date="2019" name="Sci. Rep.">
        <title>Comparative genomics of chytrid fungi reveal insights into the obligate biotrophic and pathogenic lifestyle of Synchytrium endobioticum.</title>
        <authorList>
            <person name="van de Vossenberg B.T.L.H."/>
            <person name="Warris S."/>
            <person name="Nguyen H.D.T."/>
            <person name="van Gent-Pelzer M.P.E."/>
            <person name="Joly D.L."/>
            <person name="van de Geest H.C."/>
            <person name="Bonants P.J.M."/>
            <person name="Smith D.S."/>
            <person name="Levesque C.A."/>
            <person name="van der Lee T.A.J."/>
        </authorList>
    </citation>
    <scope>NUCLEOTIDE SEQUENCE [LARGE SCALE GENOMIC DNA]</scope>
    <source>
        <strain evidence="2 3">MB42</strain>
    </source>
</reference>
<dbReference type="VEuPathDB" id="FungiDB:SeMB42_g05664"/>
<evidence type="ECO:0000313" key="3">
    <source>
        <dbReference type="Proteomes" id="UP000317494"/>
    </source>
</evidence>
<evidence type="ECO:0000313" key="2">
    <source>
        <dbReference type="EMBL" id="TPX41226.1"/>
    </source>
</evidence>